<gene>
    <name evidence="2" type="primary">Acc1-L4</name>
    <name evidence="2" type="ORF">Hamer_G012677</name>
</gene>
<dbReference type="InterPro" id="IPR038050">
    <property type="entry name" value="Neuro_actylchol_rec"/>
</dbReference>
<keyword evidence="1" id="KW-1133">Transmembrane helix</keyword>
<proteinExistence type="predicted"/>
<dbReference type="GO" id="GO:0006811">
    <property type="term" value="P:monoatomic ion transport"/>
    <property type="evidence" value="ECO:0007669"/>
    <property type="project" value="InterPro"/>
</dbReference>
<comment type="caution">
    <text evidence="2">The sequence shown here is derived from an EMBL/GenBank/DDBJ whole genome shotgun (WGS) entry which is preliminary data.</text>
</comment>
<dbReference type="Proteomes" id="UP000747542">
    <property type="component" value="Unassembled WGS sequence"/>
</dbReference>
<feature type="transmembrane region" description="Helical" evidence="1">
    <location>
        <begin position="111"/>
        <end position="132"/>
    </location>
</feature>
<evidence type="ECO:0000313" key="3">
    <source>
        <dbReference type="Proteomes" id="UP000747542"/>
    </source>
</evidence>
<feature type="transmembrane region" description="Helical" evidence="1">
    <location>
        <begin position="215"/>
        <end position="240"/>
    </location>
</feature>
<evidence type="ECO:0000313" key="2">
    <source>
        <dbReference type="EMBL" id="KAG7160136.1"/>
    </source>
</evidence>
<accession>A0A8J5JPX6</accession>
<dbReference type="SUPFAM" id="SSF90112">
    <property type="entry name" value="Neurotransmitter-gated ion-channel transmembrane pore"/>
    <property type="match status" value="1"/>
</dbReference>
<organism evidence="2 3">
    <name type="scientific">Homarus americanus</name>
    <name type="common">American lobster</name>
    <dbReference type="NCBI Taxonomy" id="6706"/>
    <lineage>
        <taxon>Eukaryota</taxon>
        <taxon>Metazoa</taxon>
        <taxon>Ecdysozoa</taxon>
        <taxon>Arthropoda</taxon>
        <taxon>Crustacea</taxon>
        <taxon>Multicrustacea</taxon>
        <taxon>Malacostraca</taxon>
        <taxon>Eumalacostraca</taxon>
        <taxon>Eucarida</taxon>
        <taxon>Decapoda</taxon>
        <taxon>Pleocyemata</taxon>
        <taxon>Astacidea</taxon>
        <taxon>Nephropoidea</taxon>
        <taxon>Nephropidae</taxon>
        <taxon>Homarus</taxon>
    </lineage>
</organism>
<feature type="transmembrane region" description="Helical" evidence="1">
    <location>
        <begin position="78"/>
        <end position="99"/>
    </location>
</feature>
<protein>
    <submittedName>
        <fullName evidence="2">Acetylcholine-gated chloride channel subunit acc-1-like 4</fullName>
    </submittedName>
</protein>
<keyword evidence="1" id="KW-0812">Transmembrane</keyword>
<keyword evidence="1" id="KW-0472">Membrane</keyword>
<dbReference type="GO" id="GO:0016020">
    <property type="term" value="C:membrane"/>
    <property type="evidence" value="ECO:0007669"/>
    <property type="project" value="InterPro"/>
</dbReference>
<dbReference type="InterPro" id="IPR036719">
    <property type="entry name" value="Neuro-gated_channel_TM_sf"/>
</dbReference>
<dbReference type="AlphaFoldDB" id="A0A8J5JPX6"/>
<dbReference type="Gene3D" id="1.20.58.390">
    <property type="entry name" value="Neurotransmitter-gated ion-channel transmembrane domain"/>
    <property type="match status" value="1"/>
</dbReference>
<dbReference type="EMBL" id="JAHLQT010031643">
    <property type="protein sequence ID" value="KAG7160136.1"/>
    <property type="molecule type" value="Genomic_DNA"/>
</dbReference>
<reference evidence="2" key="1">
    <citation type="journal article" date="2021" name="Sci. Adv.">
        <title>The American lobster genome reveals insights on longevity, neural, and immune adaptations.</title>
        <authorList>
            <person name="Polinski J.M."/>
            <person name="Zimin A.V."/>
            <person name="Clark K.F."/>
            <person name="Kohn A.B."/>
            <person name="Sadowski N."/>
            <person name="Timp W."/>
            <person name="Ptitsyn A."/>
            <person name="Khanna P."/>
            <person name="Romanova D.Y."/>
            <person name="Williams P."/>
            <person name="Greenwood S.J."/>
            <person name="Moroz L.L."/>
            <person name="Walt D.R."/>
            <person name="Bodnar A.G."/>
        </authorList>
    </citation>
    <scope>NUCLEOTIDE SEQUENCE</scope>
    <source>
        <strain evidence="2">GMGI-L3</strain>
    </source>
</reference>
<keyword evidence="3" id="KW-1185">Reference proteome</keyword>
<name>A0A8J5JPX6_HOMAM</name>
<feature type="transmembrane region" description="Helical" evidence="1">
    <location>
        <begin position="45"/>
        <end position="66"/>
    </location>
</feature>
<sequence length="291" mass="32972">KLTIVDSEPSVLTLFTSSKMCYTYTVDEDDLITSLTFRVLLTRRYGAYVFTTFVPCIILSIIGSFTQFFGYTNFSDRIMVTLSCLIVVAALFSQVAVTAPASAAPKAIDIFFFYSTIRMFITFLHHSCLFLVQTHVNLQRDKKKQEAKERQDTVQVISTKPKSALERDQDDIPEAASYDKPPKVYLPTLSFPWMGSDPSSGVKKDDVKYPEYDRIFNIISIILGYLLDLVCACAFFYWVVYNRSAVTEKFSNASKSCSEALNPREAEPVPEFEPIPMFQPEPEPELQAPII</sequence>
<feature type="non-terminal residue" evidence="2">
    <location>
        <position position="291"/>
    </location>
</feature>
<evidence type="ECO:0000256" key="1">
    <source>
        <dbReference type="SAM" id="Phobius"/>
    </source>
</evidence>